<keyword evidence="14" id="KW-1185">Reference proteome</keyword>
<evidence type="ECO:0000256" key="8">
    <source>
        <dbReference type="ARBA" id="ARBA00022840"/>
    </source>
</evidence>
<gene>
    <name evidence="11" type="primary">tmk</name>
    <name evidence="13" type="ORF">SAMN05421852_1084</name>
</gene>
<dbReference type="GO" id="GO:0006233">
    <property type="term" value="P:dTDP biosynthetic process"/>
    <property type="evidence" value="ECO:0007669"/>
    <property type="project" value="InterPro"/>
</dbReference>
<dbReference type="OrthoDB" id="9774907at2"/>
<dbReference type="GO" id="GO:0005829">
    <property type="term" value="C:cytosol"/>
    <property type="evidence" value="ECO:0007669"/>
    <property type="project" value="TreeGrafter"/>
</dbReference>
<keyword evidence="7 11" id="KW-0418">Kinase</keyword>
<accession>A0A1I3QP95</accession>
<dbReference type="PANTHER" id="PTHR10344:SF4">
    <property type="entry name" value="UMP-CMP KINASE 2, MITOCHONDRIAL"/>
    <property type="match status" value="1"/>
</dbReference>
<dbReference type="EC" id="2.7.4.9" evidence="2 11"/>
<evidence type="ECO:0000259" key="12">
    <source>
        <dbReference type="Pfam" id="PF02223"/>
    </source>
</evidence>
<evidence type="ECO:0000256" key="4">
    <source>
        <dbReference type="ARBA" id="ARBA00022679"/>
    </source>
</evidence>
<keyword evidence="6 11" id="KW-0547">Nucleotide-binding</keyword>
<dbReference type="CDD" id="cd01672">
    <property type="entry name" value="TMPK"/>
    <property type="match status" value="1"/>
</dbReference>
<dbReference type="SUPFAM" id="SSF52540">
    <property type="entry name" value="P-loop containing nucleoside triphosphate hydrolases"/>
    <property type="match status" value="1"/>
</dbReference>
<dbReference type="GO" id="GO:0006227">
    <property type="term" value="P:dUDP biosynthetic process"/>
    <property type="evidence" value="ECO:0007669"/>
    <property type="project" value="TreeGrafter"/>
</dbReference>
<dbReference type="HAMAP" id="MF_00165">
    <property type="entry name" value="Thymidylate_kinase"/>
    <property type="match status" value="1"/>
</dbReference>
<comment type="similarity">
    <text evidence="1 11">Belongs to the thymidylate kinase family.</text>
</comment>
<dbReference type="STRING" id="46223.SAMN05421852_1084"/>
<dbReference type="AlphaFoldDB" id="A0A1I3QP95"/>
<evidence type="ECO:0000256" key="7">
    <source>
        <dbReference type="ARBA" id="ARBA00022777"/>
    </source>
</evidence>
<dbReference type="PANTHER" id="PTHR10344">
    <property type="entry name" value="THYMIDYLATE KINASE"/>
    <property type="match status" value="1"/>
</dbReference>
<name>A0A1I3QP95_9BACL</name>
<keyword evidence="4 11" id="KW-0808">Transferase</keyword>
<dbReference type="EMBL" id="FORR01000008">
    <property type="protein sequence ID" value="SFJ34937.1"/>
    <property type="molecule type" value="Genomic_DNA"/>
</dbReference>
<dbReference type="RefSeq" id="WP_093229799.1">
    <property type="nucleotide sequence ID" value="NZ_FORR01000008.1"/>
</dbReference>
<dbReference type="GO" id="GO:0004798">
    <property type="term" value="F:dTMP kinase activity"/>
    <property type="evidence" value="ECO:0007669"/>
    <property type="project" value="UniProtKB-UniRule"/>
</dbReference>
<reference evidence="13 14" key="1">
    <citation type="submission" date="2016-10" db="EMBL/GenBank/DDBJ databases">
        <authorList>
            <person name="de Groot N.N."/>
        </authorList>
    </citation>
    <scope>NUCLEOTIDE SEQUENCE [LARGE SCALE GENOMIC DNA]</scope>
    <source>
        <strain evidence="13 14">DSM 44778</strain>
    </source>
</reference>
<evidence type="ECO:0000256" key="11">
    <source>
        <dbReference type="HAMAP-Rule" id="MF_00165"/>
    </source>
</evidence>
<feature type="domain" description="Thymidylate kinase-like" evidence="12">
    <location>
        <begin position="8"/>
        <end position="198"/>
    </location>
</feature>
<dbReference type="InterPro" id="IPR039430">
    <property type="entry name" value="Thymidylate_kin-like_dom"/>
</dbReference>
<keyword evidence="8 11" id="KW-0067">ATP-binding</keyword>
<feature type="binding site" evidence="11">
    <location>
        <begin position="10"/>
        <end position="17"/>
    </location>
    <ligand>
        <name>ATP</name>
        <dbReference type="ChEBI" id="CHEBI:30616"/>
    </ligand>
</feature>
<comment type="catalytic activity">
    <reaction evidence="9 11">
        <text>dTMP + ATP = dTDP + ADP</text>
        <dbReference type="Rhea" id="RHEA:13517"/>
        <dbReference type="ChEBI" id="CHEBI:30616"/>
        <dbReference type="ChEBI" id="CHEBI:58369"/>
        <dbReference type="ChEBI" id="CHEBI:63528"/>
        <dbReference type="ChEBI" id="CHEBI:456216"/>
        <dbReference type="EC" id="2.7.4.9"/>
    </reaction>
</comment>
<dbReference type="GO" id="GO:0005524">
    <property type="term" value="F:ATP binding"/>
    <property type="evidence" value="ECO:0007669"/>
    <property type="project" value="UniProtKB-UniRule"/>
</dbReference>
<dbReference type="GO" id="GO:0006235">
    <property type="term" value="P:dTTP biosynthetic process"/>
    <property type="evidence" value="ECO:0007669"/>
    <property type="project" value="UniProtKB-UniRule"/>
</dbReference>
<evidence type="ECO:0000256" key="10">
    <source>
        <dbReference type="ARBA" id="ARBA00057735"/>
    </source>
</evidence>
<dbReference type="NCBIfam" id="TIGR00041">
    <property type="entry name" value="DTMP_kinase"/>
    <property type="match status" value="1"/>
</dbReference>
<evidence type="ECO:0000256" key="6">
    <source>
        <dbReference type="ARBA" id="ARBA00022741"/>
    </source>
</evidence>
<evidence type="ECO:0000313" key="14">
    <source>
        <dbReference type="Proteomes" id="UP000199545"/>
    </source>
</evidence>
<organism evidence="13 14">
    <name type="scientific">Thermoflavimicrobium dichotomicum</name>
    <dbReference type="NCBI Taxonomy" id="46223"/>
    <lineage>
        <taxon>Bacteria</taxon>
        <taxon>Bacillati</taxon>
        <taxon>Bacillota</taxon>
        <taxon>Bacilli</taxon>
        <taxon>Bacillales</taxon>
        <taxon>Thermoactinomycetaceae</taxon>
        <taxon>Thermoflavimicrobium</taxon>
    </lineage>
</organism>
<dbReference type="PROSITE" id="PS01331">
    <property type="entry name" value="THYMIDYLATE_KINASE"/>
    <property type="match status" value="1"/>
</dbReference>
<dbReference type="Gene3D" id="3.40.50.300">
    <property type="entry name" value="P-loop containing nucleotide triphosphate hydrolases"/>
    <property type="match status" value="1"/>
</dbReference>
<dbReference type="Proteomes" id="UP000199545">
    <property type="component" value="Unassembled WGS sequence"/>
</dbReference>
<sequence length="211" mass="24138">MKGLFVSLEGPEGAGKSTQIALIRNLLQEKQIPFMIVREPGGTRIGDLIRNILLNPELTEMTQRTEMLLYAASRAQLVEQKIIPALRQGQMVLCDRYVDSSIVYQSIGAKWDLDEVIAINDIATGCLKPDRTYLLDLPVEISQQRLLSRQAEKDRIEMKDIDFHLRVREGYLALAQEEPERFRVIKATGSIEEVFEQIADDLRKLIEVHYK</sequence>
<evidence type="ECO:0000256" key="1">
    <source>
        <dbReference type="ARBA" id="ARBA00009776"/>
    </source>
</evidence>
<keyword evidence="5 11" id="KW-0545">Nucleotide biosynthesis</keyword>
<comment type="function">
    <text evidence="10 11">Phosphorylation of dTMP to form dTDP in both de novo and salvage pathways of dTTP synthesis.</text>
</comment>
<dbReference type="FunFam" id="3.40.50.300:FF:000225">
    <property type="entry name" value="Thymidylate kinase"/>
    <property type="match status" value="1"/>
</dbReference>
<protein>
    <recommendedName>
        <fullName evidence="3 11">Thymidylate kinase</fullName>
        <ecNumber evidence="2 11">2.7.4.9</ecNumber>
    </recommendedName>
    <alternativeName>
        <fullName evidence="11">dTMP kinase</fullName>
    </alternativeName>
</protein>
<dbReference type="Pfam" id="PF02223">
    <property type="entry name" value="Thymidylate_kin"/>
    <property type="match status" value="1"/>
</dbReference>
<evidence type="ECO:0000256" key="9">
    <source>
        <dbReference type="ARBA" id="ARBA00048743"/>
    </source>
</evidence>
<proteinExistence type="inferred from homology"/>
<evidence type="ECO:0000256" key="3">
    <source>
        <dbReference type="ARBA" id="ARBA00017144"/>
    </source>
</evidence>
<dbReference type="InterPro" id="IPR027417">
    <property type="entry name" value="P-loop_NTPase"/>
</dbReference>
<evidence type="ECO:0000256" key="5">
    <source>
        <dbReference type="ARBA" id="ARBA00022727"/>
    </source>
</evidence>
<evidence type="ECO:0000256" key="2">
    <source>
        <dbReference type="ARBA" id="ARBA00012980"/>
    </source>
</evidence>
<dbReference type="InterPro" id="IPR018094">
    <property type="entry name" value="Thymidylate_kinase"/>
</dbReference>
<dbReference type="InterPro" id="IPR018095">
    <property type="entry name" value="Thymidylate_kin_CS"/>
</dbReference>
<evidence type="ECO:0000313" key="13">
    <source>
        <dbReference type="EMBL" id="SFJ34937.1"/>
    </source>
</evidence>